<feature type="compositionally biased region" description="Pro residues" evidence="2">
    <location>
        <begin position="1034"/>
        <end position="1048"/>
    </location>
</feature>
<proteinExistence type="evidence at transcript level"/>
<dbReference type="InterPro" id="IPR019384">
    <property type="entry name" value="FHIP"/>
</dbReference>
<dbReference type="PANTHER" id="PTHR21705">
    <property type="entry name" value="RAI16 PROTEIN-RELATED"/>
    <property type="match status" value="1"/>
</dbReference>
<feature type="compositionally biased region" description="Low complexity" evidence="2">
    <location>
        <begin position="1344"/>
        <end position="1361"/>
    </location>
</feature>
<feature type="compositionally biased region" description="Low complexity" evidence="2">
    <location>
        <begin position="1306"/>
        <end position="1327"/>
    </location>
</feature>
<feature type="region of interest" description="Disordered" evidence="2">
    <location>
        <begin position="1010"/>
        <end position="1048"/>
    </location>
</feature>
<sequence length="1613" mass="174106">MSAVAGSNGNNNGVSSTVGGWLRNSVARSSFGRRASAAAATASSSSWKATPVAAAGSWLGVGAELSKVDPAAAYHTFNKHWQQTLEIMEQTKLQKQVSQDDVTGVINHLGQMVTLLQVDIRQIMTKDRPPAQDADKIASNSTARTTTSSESPNVCTTSFSASGQSSTAVSSTASSKKPYIISSSSSGQPPLDPPPTPIFDHFLGEEILDKVLDWSLSTGEFANTLKLEQLRVHEVLLSQSRQELLVYKPVIRPLIRLLDSCLTCIPVEVERHLVLLLNQLCASLLHNQQLLHFFFLSSPNEQGQAKFLIFSLLLPFVHREGDVGQQARDALLLCMALSNTHPPVGRYIAGRSNFCPILAAGMCGLYSTLPRVLPQSVSGGEGWHCIARSDICLVPNLQVFLNSLEFCNAVVQVAHPRVRNELVELLYHGFLSMVLGPALHQDGAVSELQQDLSAPPANIDEVVTTTAYVELFLSYATEPQLRRAFLAFLLSAPPHRGKNNGTASREPPVVNTLISRLHSQNTRVCLVTLQLFRRILDCWCEDVMLVLVFQYLVSGSHVMLSHRTTASHHPPPTHVDRILDLMPTVLTHEEECNLCNDANCSGGGGLTAAGAGPPYHALLQEARLKIRSTVEACEKWTWKYDGMSPSPAQSVGMLAAVKINSVLPYKNLKTKSRDSHDHSEEEEEEEEHENSSDEEDNNDVECDPLLHTTKRREQRRRRSSSLNASPISATVITCNNSSSSSSSSSSGDTPCGGSTSSNTATTTTATGLTTKSVVSRSSARKHQQIQHAGGSNSSSSSSSSSLLLTHPTILNLSNDDDAAQQPDSLGASSGYESFNIRSNSRDSSPSSPPNSPRSQHVLSPVFSTGRTATRDGRRASRQQQHRTTYAVAATVEEEEKEELDEEFLQELLGWDVVGTEEANSDLKPSKLEAPKVDTEHEEPNKSTENTKPTHESLTDTPEQAEKETSNSKTLDDDSQEGQCTPQVNTEGSRMRQQLEEAMQEIDSAFAAYAPSSPQHVAAQDCESEEVNWDEPEWSCPPSPPSTPPPPHSRPTIGPFLEAVIERVETILNSSVPVTQLLFSIILRLASCPAPILTSLLLHPAILCQPAVRSLYQVLSSVKQRIDACLTEDDAHLLSDARTWFAARHSGAGAGKQLLRQTEFEPIKMIAQHHLHTSGSSASATSQQQANRSGNNNSSSSSTASLFSLDQSKAPESRRRSIAAAVTGRMGALFKKNFSTTTTQQQQQDKRSKDEPLQHLPHNAGYRYFRQPSDNGNQSAGASDRASYGPSSNPASSTPQRPDTTATPLQSSSSSLPSTVSSSTPSGSGRSSFYHSPDGSTTASVSHDSLATSSLPTSSYYSHSTTQQRGSYYNYYADPLSTSSHSLNSSIHHNQQTQQFNNSIHQVHNTSGSSIHLQNTSGSYTSVPHSSDHQHEMMDSSSSSAFTPTNTEGRFLYPVHTSFNSSLSSGAGDSTTDAVMTSSASSSGPANVRRAVHSYNPAKVHAARCAVMLRQLLLELSALAQEHAVYTPVMIFDFRTPACAASLGANATERGRTKSGSSERSACGASRKNSVSGENASARTNLFQSEGSGGSQLYGDRSSKISSATKNTYQSLAT</sequence>
<feature type="compositionally biased region" description="Basic residues" evidence="2">
    <location>
        <begin position="708"/>
        <end position="719"/>
    </location>
</feature>
<organism evidence="4">
    <name type="scientific">Hirondellea gigas</name>
    <dbReference type="NCBI Taxonomy" id="1518452"/>
    <lineage>
        <taxon>Eukaryota</taxon>
        <taxon>Metazoa</taxon>
        <taxon>Ecdysozoa</taxon>
        <taxon>Arthropoda</taxon>
        <taxon>Crustacea</taxon>
        <taxon>Multicrustacea</taxon>
        <taxon>Malacostraca</taxon>
        <taxon>Eumalacostraca</taxon>
        <taxon>Peracarida</taxon>
        <taxon>Amphipoda</taxon>
        <taxon>Amphilochidea</taxon>
        <taxon>Lysianassida</taxon>
        <taxon>Lysianassidira</taxon>
        <taxon>Lysianassoidea</taxon>
        <taxon>Lysianassidae</taxon>
        <taxon>Hirondellea</taxon>
    </lineage>
</organism>
<feature type="compositionally biased region" description="Low complexity" evidence="2">
    <location>
        <begin position="139"/>
        <end position="167"/>
    </location>
</feature>
<feature type="compositionally biased region" description="Polar residues" evidence="2">
    <location>
        <begin position="1333"/>
        <end position="1342"/>
    </location>
</feature>
<feature type="compositionally biased region" description="Basic and acidic residues" evidence="2">
    <location>
        <begin position="923"/>
        <end position="941"/>
    </location>
</feature>
<evidence type="ECO:0000256" key="1">
    <source>
        <dbReference type="ARBA" id="ARBA00024336"/>
    </source>
</evidence>
<feature type="compositionally biased region" description="Polar residues" evidence="2">
    <location>
        <begin position="1462"/>
        <end position="1484"/>
    </location>
</feature>
<comment type="similarity">
    <text evidence="1">Belongs to the FHIP family.</text>
</comment>
<dbReference type="InterPro" id="IPR045669">
    <property type="entry name" value="FHIP_C"/>
</dbReference>
<feature type="region of interest" description="Disordered" evidence="2">
    <location>
        <begin position="668"/>
        <end position="884"/>
    </location>
</feature>
<feature type="compositionally biased region" description="Basic and acidic residues" evidence="2">
    <location>
        <begin position="1243"/>
        <end position="1252"/>
    </location>
</feature>
<feature type="region of interest" description="Disordered" evidence="2">
    <location>
        <begin position="1462"/>
        <end position="1486"/>
    </location>
</feature>
<feature type="compositionally biased region" description="Polar residues" evidence="2">
    <location>
        <begin position="1284"/>
        <end position="1305"/>
    </location>
</feature>
<feature type="region of interest" description="Disordered" evidence="2">
    <location>
        <begin position="915"/>
        <end position="989"/>
    </location>
</feature>
<dbReference type="Pfam" id="PF10257">
    <property type="entry name" value="RAI16-like"/>
    <property type="match status" value="1"/>
</dbReference>
<protein>
    <submittedName>
        <fullName evidence="4">Protein FAM160A1-like isoform X1</fullName>
    </submittedName>
</protein>
<feature type="compositionally biased region" description="Low complexity" evidence="2">
    <location>
        <begin position="1172"/>
        <end position="1207"/>
    </location>
</feature>
<evidence type="ECO:0000313" key="4">
    <source>
        <dbReference type="EMBL" id="LAC23491.1"/>
    </source>
</evidence>
<feature type="region of interest" description="Disordered" evidence="2">
    <location>
        <begin position="1404"/>
        <end position="1440"/>
    </location>
</feature>
<feature type="compositionally biased region" description="Polar residues" evidence="2">
    <location>
        <begin position="821"/>
        <end position="836"/>
    </location>
</feature>
<dbReference type="Pfam" id="PF19314">
    <property type="entry name" value="DUF5917"/>
    <property type="match status" value="1"/>
</dbReference>
<feature type="compositionally biased region" description="Acidic residues" evidence="2">
    <location>
        <begin position="1021"/>
        <end position="1032"/>
    </location>
</feature>
<reference evidence="4" key="1">
    <citation type="submission" date="2017-11" db="EMBL/GenBank/DDBJ databases">
        <title>The sensing device of the deep-sea amphipod.</title>
        <authorList>
            <person name="Kobayashi H."/>
            <person name="Nagahama T."/>
            <person name="Arai W."/>
            <person name="Sasagawa Y."/>
            <person name="Umeda M."/>
            <person name="Hayashi T."/>
            <person name="Nikaido I."/>
            <person name="Watanabe H."/>
            <person name="Oguri K."/>
            <person name="Kitazato H."/>
            <person name="Fujioka K."/>
            <person name="Kido Y."/>
            <person name="Takami H."/>
        </authorList>
    </citation>
    <scope>NUCLEOTIDE SEQUENCE</scope>
    <source>
        <tissue evidence="4">Whole body</tissue>
    </source>
</reference>
<feature type="region of interest" description="Disordered" evidence="2">
    <location>
        <begin position="1170"/>
        <end position="1217"/>
    </location>
</feature>
<feature type="region of interest" description="Disordered" evidence="2">
    <location>
        <begin position="127"/>
        <end position="167"/>
    </location>
</feature>
<feature type="region of interest" description="Disordered" evidence="2">
    <location>
        <begin position="1546"/>
        <end position="1613"/>
    </location>
</feature>
<feature type="compositionally biased region" description="Low complexity" evidence="2">
    <location>
        <begin position="737"/>
        <end position="770"/>
    </location>
</feature>
<feature type="compositionally biased region" description="Low complexity" evidence="2">
    <location>
        <begin position="791"/>
        <end position="804"/>
    </location>
</feature>
<feature type="compositionally biased region" description="Basic and acidic residues" evidence="2">
    <location>
        <begin position="127"/>
        <end position="136"/>
    </location>
</feature>
<feature type="region of interest" description="Disordered" evidence="2">
    <location>
        <begin position="1230"/>
        <end position="1361"/>
    </location>
</feature>
<evidence type="ECO:0000256" key="2">
    <source>
        <dbReference type="SAM" id="MobiDB-lite"/>
    </source>
</evidence>
<dbReference type="EMBL" id="IACT01004293">
    <property type="protein sequence ID" value="LAC23491.1"/>
    <property type="molecule type" value="mRNA"/>
</dbReference>
<feature type="compositionally biased region" description="Polar residues" evidence="2">
    <location>
        <begin position="1566"/>
        <end position="1585"/>
    </location>
</feature>
<feature type="compositionally biased region" description="Polar residues" evidence="2">
    <location>
        <begin position="1404"/>
        <end position="1424"/>
    </location>
</feature>
<feature type="compositionally biased region" description="Basic and acidic residues" evidence="2">
    <location>
        <begin position="947"/>
        <end position="971"/>
    </location>
</feature>
<feature type="domain" description="FHF complex subunit HOOK-interacting protein C-terminal" evidence="3">
    <location>
        <begin position="1052"/>
        <end position="1137"/>
    </location>
</feature>
<accession>A0A6A7FY64</accession>
<feature type="compositionally biased region" description="Polar residues" evidence="2">
    <location>
        <begin position="722"/>
        <end position="736"/>
    </location>
</feature>
<dbReference type="PANTHER" id="PTHR21705:SF11">
    <property type="entry name" value="FHIP FAMILY PROTEIN CG3558"/>
    <property type="match status" value="1"/>
</dbReference>
<name>A0A6A7FY64_9CRUS</name>
<feature type="compositionally biased region" description="Acidic residues" evidence="2">
    <location>
        <begin position="680"/>
        <end position="702"/>
    </location>
</feature>
<evidence type="ECO:0000259" key="3">
    <source>
        <dbReference type="Pfam" id="PF19314"/>
    </source>
</evidence>
<feature type="compositionally biased region" description="Polar residues" evidence="2">
    <location>
        <begin position="976"/>
        <end position="987"/>
    </location>
</feature>
<feature type="compositionally biased region" description="Polar residues" evidence="2">
    <location>
        <begin position="1599"/>
        <end position="1613"/>
    </location>
</feature>
<feature type="compositionally biased region" description="Polar residues" evidence="2">
    <location>
        <begin position="1267"/>
        <end position="1276"/>
    </location>
</feature>